<dbReference type="EMBL" id="JANBPU010000345">
    <property type="protein sequence ID" value="KAJ1912436.1"/>
    <property type="molecule type" value="Genomic_DNA"/>
</dbReference>
<keyword evidence="3" id="KW-1185">Reference proteome</keyword>
<name>A0A9W8DPR9_9FUNG</name>
<feature type="region of interest" description="Disordered" evidence="1">
    <location>
        <begin position="117"/>
        <end position="139"/>
    </location>
</feature>
<organism evidence="2 3">
    <name type="scientific">Mycoemilia scoparia</name>
    <dbReference type="NCBI Taxonomy" id="417184"/>
    <lineage>
        <taxon>Eukaryota</taxon>
        <taxon>Fungi</taxon>
        <taxon>Fungi incertae sedis</taxon>
        <taxon>Zoopagomycota</taxon>
        <taxon>Kickxellomycotina</taxon>
        <taxon>Kickxellomycetes</taxon>
        <taxon>Kickxellales</taxon>
        <taxon>Kickxellaceae</taxon>
        <taxon>Mycoemilia</taxon>
    </lineage>
</organism>
<protein>
    <submittedName>
        <fullName evidence="2">Uncharacterized protein</fullName>
    </submittedName>
</protein>
<dbReference type="AlphaFoldDB" id="A0A9W8DPR9"/>
<proteinExistence type="predicted"/>
<evidence type="ECO:0000256" key="1">
    <source>
        <dbReference type="SAM" id="MobiDB-lite"/>
    </source>
</evidence>
<dbReference type="Proteomes" id="UP001150538">
    <property type="component" value="Unassembled WGS sequence"/>
</dbReference>
<evidence type="ECO:0000313" key="3">
    <source>
        <dbReference type="Proteomes" id="UP001150538"/>
    </source>
</evidence>
<accession>A0A9W8DPR9</accession>
<gene>
    <name evidence="2" type="ORF">H4219_005605</name>
</gene>
<evidence type="ECO:0000313" key="2">
    <source>
        <dbReference type="EMBL" id="KAJ1912436.1"/>
    </source>
</evidence>
<sequence length="152" mass="16906">MSSFDISVSKANTLEIHFNYQQDNMDDKRKLIELSRIGPESSSDGSRIIDTIVSPVENATNIEFKIREDGTSQSKTLCILKNIKSITPSIMQEFREIFIGQGVGDLSVRLKNHVGGNVVHTEEPSNPDSGASGDDEKKDGRARRFFRKICCA</sequence>
<comment type="caution">
    <text evidence="2">The sequence shown here is derived from an EMBL/GenBank/DDBJ whole genome shotgun (WGS) entry which is preliminary data.</text>
</comment>
<reference evidence="2" key="1">
    <citation type="submission" date="2022-07" db="EMBL/GenBank/DDBJ databases">
        <title>Phylogenomic reconstructions and comparative analyses of Kickxellomycotina fungi.</title>
        <authorList>
            <person name="Reynolds N.K."/>
            <person name="Stajich J.E."/>
            <person name="Barry K."/>
            <person name="Grigoriev I.V."/>
            <person name="Crous P."/>
            <person name="Smith M.E."/>
        </authorList>
    </citation>
    <scope>NUCLEOTIDE SEQUENCE</scope>
    <source>
        <strain evidence="2">NBRC 100468</strain>
    </source>
</reference>